<comment type="caution">
    <text evidence="2">The sequence shown here is derived from an EMBL/GenBank/DDBJ whole genome shotgun (WGS) entry which is preliminary data.</text>
</comment>
<dbReference type="OrthoDB" id="6040453at2759"/>
<sequence>MQKMETEDKIYEDNAKNAFNKVSTFAEYDEVHNHYKNTAETYDKMTASLNYNGPKDLLKELFEVGMKCDWKILDVAAGTGILGRELQLNGCFNIDALDCCQQMLDKAKEKNIYRELICSKVGDGAVLPIGSNTYDAVVMSGAFFPEHLQTDSYLELTRIVKSGGLIGNIHRKSILKHPNYLGLSNFIKSYEEENIWRLIKEKVTKNYYNGVDGMLQVFKIL</sequence>
<dbReference type="Gene3D" id="3.40.50.150">
    <property type="entry name" value="Vaccinia Virus protein VP39"/>
    <property type="match status" value="1"/>
</dbReference>
<dbReference type="AlphaFoldDB" id="A0A8S4PBE4"/>
<dbReference type="CDD" id="cd02440">
    <property type="entry name" value="AdoMet_MTases"/>
    <property type="match status" value="1"/>
</dbReference>
<organism evidence="2 3">
    <name type="scientific">Owenia fusiformis</name>
    <name type="common">Polychaete worm</name>
    <dbReference type="NCBI Taxonomy" id="6347"/>
    <lineage>
        <taxon>Eukaryota</taxon>
        <taxon>Metazoa</taxon>
        <taxon>Spiralia</taxon>
        <taxon>Lophotrochozoa</taxon>
        <taxon>Annelida</taxon>
        <taxon>Polychaeta</taxon>
        <taxon>Sedentaria</taxon>
        <taxon>Canalipalpata</taxon>
        <taxon>Sabellida</taxon>
        <taxon>Oweniida</taxon>
        <taxon>Oweniidae</taxon>
        <taxon>Owenia</taxon>
    </lineage>
</organism>
<dbReference type="SUPFAM" id="SSF53335">
    <property type="entry name" value="S-adenosyl-L-methionine-dependent methyltransferases"/>
    <property type="match status" value="1"/>
</dbReference>
<dbReference type="Pfam" id="PF13649">
    <property type="entry name" value="Methyltransf_25"/>
    <property type="match status" value="1"/>
</dbReference>
<name>A0A8S4PBE4_OWEFU</name>
<gene>
    <name evidence="2" type="ORF">OFUS_LOCUS16129</name>
</gene>
<protein>
    <recommendedName>
        <fullName evidence="1">Methyltransferase domain-containing protein</fullName>
    </recommendedName>
</protein>
<dbReference type="PANTHER" id="PTHR43591">
    <property type="entry name" value="METHYLTRANSFERASE"/>
    <property type="match status" value="1"/>
</dbReference>
<keyword evidence="3" id="KW-1185">Reference proteome</keyword>
<evidence type="ECO:0000313" key="2">
    <source>
        <dbReference type="EMBL" id="CAH1790980.1"/>
    </source>
</evidence>
<dbReference type="PANTHER" id="PTHR43591:SF110">
    <property type="entry name" value="RHODANESE DOMAIN-CONTAINING PROTEIN"/>
    <property type="match status" value="1"/>
</dbReference>
<feature type="domain" description="Methyltransferase" evidence="1">
    <location>
        <begin position="72"/>
        <end position="164"/>
    </location>
</feature>
<evidence type="ECO:0000259" key="1">
    <source>
        <dbReference type="Pfam" id="PF13649"/>
    </source>
</evidence>
<dbReference type="Proteomes" id="UP000749559">
    <property type="component" value="Unassembled WGS sequence"/>
</dbReference>
<dbReference type="InterPro" id="IPR041698">
    <property type="entry name" value="Methyltransf_25"/>
</dbReference>
<reference evidence="2" key="1">
    <citation type="submission" date="2022-03" db="EMBL/GenBank/DDBJ databases">
        <authorList>
            <person name="Martin C."/>
        </authorList>
    </citation>
    <scope>NUCLEOTIDE SEQUENCE</scope>
</reference>
<dbReference type="EMBL" id="CAIIXF020000008">
    <property type="protein sequence ID" value="CAH1790980.1"/>
    <property type="molecule type" value="Genomic_DNA"/>
</dbReference>
<evidence type="ECO:0000313" key="3">
    <source>
        <dbReference type="Proteomes" id="UP000749559"/>
    </source>
</evidence>
<accession>A0A8S4PBE4</accession>
<proteinExistence type="predicted"/>
<dbReference type="InterPro" id="IPR029063">
    <property type="entry name" value="SAM-dependent_MTases_sf"/>
</dbReference>